<dbReference type="Pfam" id="PF00072">
    <property type="entry name" value="Response_reg"/>
    <property type="match status" value="1"/>
</dbReference>
<evidence type="ECO:0000256" key="4">
    <source>
        <dbReference type="ARBA" id="ARBA00023125"/>
    </source>
</evidence>
<keyword evidence="2" id="KW-0902">Two-component regulatory system</keyword>
<dbReference type="InterPro" id="IPR001867">
    <property type="entry name" value="OmpR/PhoB-type_DNA-bd"/>
</dbReference>
<dbReference type="InterPro" id="IPR039420">
    <property type="entry name" value="WalR-like"/>
</dbReference>
<evidence type="ECO:0000256" key="1">
    <source>
        <dbReference type="ARBA" id="ARBA00022553"/>
    </source>
</evidence>
<keyword evidence="3" id="KW-0805">Transcription regulation</keyword>
<dbReference type="GO" id="GO:0000976">
    <property type="term" value="F:transcription cis-regulatory region binding"/>
    <property type="evidence" value="ECO:0007669"/>
    <property type="project" value="TreeGrafter"/>
</dbReference>
<evidence type="ECO:0000256" key="6">
    <source>
        <dbReference type="PROSITE-ProRule" id="PRU00169"/>
    </source>
</evidence>
<dbReference type="OrthoDB" id="2578266at2"/>
<dbReference type="Proteomes" id="UP000294292">
    <property type="component" value="Chromosome"/>
</dbReference>
<keyword evidence="5" id="KW-0804">Transcription</keyword>
<protein>
    <submittedName>
        <fullName evidence="10">Response regulator transcription factor</fullName>
    </submittedName>
</protein>
<dbReference type="SUPFAM" id="SSF52172">
    <property type="entry name" value="CheY-like"/>
    <property type="match status" value="1"/>
</dbReference>
<keyword evidence="11" id="KW-1185">Reference proteome</keyword>
<feature type="domain" description="Response regulatory" evidence="8">
    <location>
        <begin position="10"/>
        <end position="125"/>
    </location>
</feature>
<dbReference type="PANTHER" id="PTHR48111:SF40">
    <property type="entry name" value="PHOSPHATE REGULON TRANSCRIPTIONAL REGULATORY PROTEIN PHOB"/>
    <property type="match status" value="1"/>
</dbReference>
<proteinExistence type="predicted"/>
<feature type="DNA-binding region" description="OmpR/PhoB-type" evidence="7">
    <location>
        <begin position="132"/>
        <end position="231"/>
    </location>
</feature>
<dbReference type="RefSeq" id="WP_134211196.1">
    <property type="nucleotide sequence ID" value="NZ_CP038015.1"/>
</dbReference>
<dbReference type="EMBL" id="CP038015">
    <property type="protein sequence ID" value="QBP42632.1"/>
    <property type="molecule type" value="Genomic_DNA"/>
</dbReference>
<dbReference type="PROSITE" id="PS50110">
    <property type="entry name" value="RESPONSE_REGULATORY"/>
    <property type="match status" value="1"/>
</dbReference>
<dbReference type="InterPro" id="IPR001789">
    <property type="entry name" value="Sig_transdc_resp-reg_receiver"/>
</dbReference>
<dbReference type="PANTHER" id="PTHR48111">
    <property type="entry name" value="REGULATOR OF RPOS"/>
    <property type="match status" value="1"/>
</dbReference>
<dbReference type="AlphaFoldDB" id="A0A4P7A1B8"/>
<dbReference type="GO" id="GO:0005829">
    <property type="term" value="C:cytosol"/>
    <property type="evidence" value="ECO:0007669"/>
    <property type="project" value="TreeGrafter"/>
</dbReference>
<dbReference type="InterPro" id="IPR036388">
    <property type="entry name" value="WH-like_DNA-bd_sf"/>
</dbReference>
<dbReference type="Gene3D" id="6.10.250.690">
    <property type="match status" value="1"/>
</dbReference>
<dbReference type="InterPro" id="IPR011006">
    <property type="entry name" value="CheY-like_superfamily"/>
</dbReference>
<dbReference type="Gene3D" id="3.40.50.2300">
    <property type="match status" value="1"/>
</dbReference>
<dbReference type="GO" id="GO:0006355">
    <property type="term" value="P:regulation of DNA-templated transcription"/>
    <property type="evidence" value="ECO:0007669"/>
    <property type="project" value="InterPro"/>
</dbReference>
<evidence type="ECO:0000313" key="11">
    <source>
        <dbReference type="Proteomes" id="UP000294292"/>
    </source>
</evidence>
<feature type="modified residue" description="4-aspartylphosphate" evidence="6">
    <location>
        <position position="59"/>
    </location>
</feature>
<dbReference type="CDD" id="cd00383">
    <property type="entry name" value="trans_reg_C"/>
    <property type="match status" value="1"/>
</dbReference>
<evidence type="ECO:0000256" key="3">
    <source>
        <dbReference type="ARBA" id="ARBA00023015"/>
    </source>
</evidence>
<organism evidence="10 11">
    <name type="scientific">Paenisporosarcina antarctica</name>
    <dbReference type="NCBI Taxonomy" id="417367"/>
    <lineage>
        <taxon>Bacteria</taxon>
        <taxon>Bacillati</taxon>
        <taxon>Bacillota</taxon>
        <taxon>Bacilli</taxon>
        <taxon>Bacillales</taxon>
        <taxon>Caryophanaceae</taxon>
        <taxon>Paenisporosarcina</taxon>
    </lineage>
</organism>
<evidence type="ECO:0000313" key="10">
    <source>
        <dbReference type="EMBL" id="QBP42632.1"/>
    </source>
</evidence>
<evidence type="ECO:0000256" key="7">
    <source>
        <dbReference type="PROSITE-ProRule" id="PRU01091"/>
    </source>
</evidence>
<dbReference type="GO" id="GO:0000156">
    <property type="term" value="F:phosphorelay response regulator activity"/>
    <property type="evidence" value="ECO:0007669"/>
    <property type="project" value="TreeGrafter"/>
</dbReference>
<dbReference type="SMART" id="SM00448">
    <property type="entry name" value="REC"/>
    <property type="match status" value="1"/>
</dbReference>
<evidence type="ECO:0000256" key="2">
    <source>
        <dbReference type="ARBA" id="ARBA00023012"/>
    </source>
</evidence>
<dbReference type="GO" id="GO:0032993">
    <property type="term" value="C:protein-DNA complex"/>
    <property type="evidence" value="ECO:0007669"/>
    <property type="project" value="TreeGrafter"/>
</dbReference>
<evidence type="ECO:0000259" key="8">
    <source>
        <dbReference type="PROSITE" id="PS50110"/>
    </source>
</evidence>
<name>A0A4P7A1B8_9BACL</name>
<feature type="domain" description="OmpR/PhoB-type" evidence="9">
    <location>
        <begin position="132"/>
        <end position="231"/>
    </location>
</feature>
<dbReference type="Pfam" id="PF00486">
    <property type="entry name" value="Trans_reg_C"/>
    <property type="match status" value="1"/>
</dbReference>
<sequence length="232" mass="26569">MNQTNLIGKSVLIVEDDPKIRNLIKIYLIKDGYEVIEADNGAEAKEKIQQFDPCILILDLMLPKVSGEEICRWVREDLKNMMPIIMLSAKATEKNKIEGFKLGADDYVVKPFSPAELMVRIEAVLRRTASRCGKLSFTGFTIKPAKGEAWINGEQLELTHFEFKLLHTFMQHPSQVLSREQILNMIYENNEKSVSDRTIDVHIKHLRGKISEKTPKDYIQTVRGMGYKFVGL</sequence>
<evidence type="ECO:0000259" key="9">
    <source>
        <dbReference type="PROSITE" id="PS51755"/>
    </source>
</evidence>
<dbReference type="FunFam" id="3.40.50.2300:FF:000001">
    <property type="entry name" value="DNA-binding response regulator PhoB"/>
    <property type="match status" value="1"/>
</dbReference>
<evidence type="ECO:0000256" key="5">
    <source>
        <dbReference type="ARBA" id="ARBA00023163"/>
    </source>
</evidence>
<dbReference type="PROSITE" id="PS51755">
    <property type="entry name" value="OMPR_PHOB"/>
    <property type="match status" value="1"/>
</dbReference>
<keyword evidence="1 6" id="KW-0597">Phosphoprotein</keyword>
<dbReference type="Gene3D" id="1.10.10.10">
    <property type="entry name" value="Winged helix-like DNA-binding domain superfamily/Winged helix DNA-binding domain"/>
    <property type="match status" value="1"/>
</dbReference>
<dbReference type="KEGG" id="panc:E2636_16410"/>
<accession>A0A4P7A1B8</accession>
<gene>
    <name evidence="10" type="ORF">E2636_16410</name>
</gene>
<reference evidence="10 11" key="1">
    <citation type="submission" date="2019-03" db="EMBL/GenBank/DDBJ databases">
        <title>Complete genome sequence of Paenisporosarcina antarctica CGMCC 1.6503T.</title>
        <authorList>
            <person name="Rong J.-C."/>
            <person name="Chi N.-Y."/>
            <person name="Zhang Q.-F."/>
        </authorList>
    </citation>
    <scope>NUCLEOTIDE SEQUENCE [LARGE SCALE GENOMIC DNA]</scope>
    <source>
        <strain evidence="10 11">CGMCC 1.6503</strain>
    </source>
</reference>
<dbReference type="CDD" id="cd17574">
    <property type="entry name" value="REC_OmpR"/>
    <property type="match status" value="1"/>
</dbReference>
<keyword evidence="4 7" id="KW-0238">DNA-binding</keyword>
<dbReference type="SMART" id="SM00862">
    <property type="entry name" value="Trans_reg_C"/>
    <property type="match status" value="1"/>
</dbReference>